<feature type="domain" description="Methyl-accepting transducer" evidence="6">
    <location>
        <begin position="396"/>
        <end position="632"/>
    </location>
</feature>
<comment type="similarity">
    <text evidence="2">Belongs to the methyl-accepting chemotaxis (MCP) protein family.</text>
</comment>
<evidence type="ECO:0000256" key="2">
    <source>
        <dbReference type="ARBA" id="ARBA00029447"/>
    </source>
</evidence>
<dbReference type="PROSITE" id="PS50885">
    <property type="entry name" value="HAMP"/>
    <property type="match status" value="1"/>
</dbReference>
<dbReference type="SUPFAM" id="SSF58104">
    <property type="entry name" value="Methyl-accepting chemotaxis protein (MCP) signaling domain"/>
    <property type="match status" value="1"/>
</dbReference>
<reference evidence="10" key="1">
    <citation type="journal article" date="2009" name="Environ. Microbiol.">
        <title>Contribution of mobile genetic elements to Desulfovibrio vulgaris genome plasticity.</title>
        <authorList>
            <person name="Walker C.B."/>
            <person name="Stolyar S."/>
            <person name="Chivian D."/>
            <person name="Pinel N."/>
            <person name="Gabster J.A."/>
            <person name="Dehal P.S."/>
            <person name="He Z."/>
            <person name="Yang Z.K."/>
            <person name="Yen H.C."/>
            <person name="Zhou J."/>
            <person name="Wall J.D."/>
            <person name="Hazen T.C."/>
            <person name="Arkin A.P."/>
            <person name="Stahl D.A."/>
        </authorList>
    </citation>
    <scope>NUCLEOTIDE SEQUENCE [LARGE SCALE GENOMIC DNA]</scope>
    <source>
        <strain evidence="10">DP4</strain>
    </source>
</reference>
<evidence type="ECO:0000259" key="7">
    <source>
        <dbReference type="PROSITE" id="PS50113"/>
    </source>
</evidence>
<dbReference type="PROSITE" id="PS50111">
    <property type="entry name" value="CHEMOTAXIS_TRANSDUC_2"/>
    <property type="match status" value="1"/>
</dbReference>
<dbReference type="GO" id="GO:0016020">
    <property type="term" value="C:membrane"/>
    <property type="evidence" value="ECO:0007669"/>
    <property type="project" value="InterPro"/>
</dbReference>
<evidence type="ECO:0000313" key="9">
    <source>
        <dbReference type="EMBL" id="ABM29236.1"/>
    </source>
</evidence>
<dbReference type="InterPro" id="IPR035965">
    <property type="entry name" value="PAS-like_dom_sf"/>
</dbReference>
<feature type="domain" description="HAMP" evidence="8">
    <location>
        <begin position="212"/>
        <end position="264"/>
    </location>
</feature>
<dbReference type="Pfam" id="PF00672">
    <property type="entry name" value="HAMP"/>
    <property type="match status" value="1"/>
</dbReference>
<dbReference type="InterPro" id="IPR000700">
    <property type="entry name" value="PAS-assoc_C"/>
</dbReference>
<dbReference type="Gene3D" id="1.10.287.950">
    <property type="entry name" value="Methyl-accepting chemotaxis protein"/>
    <property type="match status" value="1"/>
</dbReference>
<dbReference type="RefSeq" id="WP_011792725.1">
    <property type="nucleotide sequence ID" value="NC_008751.1"/>
</dbReference>
<keyword evidence="5" id="KW-1133">Transmembrane helix</keyword>
<dbReference type="PANTHER" id="PTHR32089:SF112">
    <property type="entry name" value="LYSOZYME-LIKE PROTEIN-RELATED"/>
    <property type="match status" value="1"/>
</dbReference>
<evidence type="ECO:0000256" key="5">
    <source>
        <dbReference type="SAM" id="Phobius"/>
    </source>
</evidence>
<dbReference type="PROSITE" id="PS50113">
    <property type="entry name" value="PAC"/>
    <property type="match status" value="1"/>
</dbReference>
<dbReference type="PANTHER" id="PTHR32089">
    <property type="entry name" value="METHYL-ACCEPTING CHEMOTAXIS PROTEIN MCPB"/>
    <property type="match status" value="1"/>
</dbReference>
<evidence type="ECO:0000259" key="8">
    <source>
        <dbReference type="PROSITE" id="PS50885"/>
    </source>
</evidence>
<evidence type="ECO:0000256" key="4">
    <source>
        <dbReference type="SAM" id="MobiDB-lite"/>
    </source>
</evidence>
<dbReference type="GO" id="GO:0007165">
    <property type="term" value="P:signal transduction"/>
    <property type="evidence" value="ECO:0007669"/>
    <property type="project" value="UniProtKB-KW"/>
</dbReference>
<dbReference type="CDD" id="cd11386">
    <property type="entry name" value="MCP_signal"/>
    <property type="match status" value="1"/>
</dbReference>
<dbReference type="SUPFAM" id="SSF55785">
    <property type="entry name" value="PYP-like sensor domain (PAS domain)"/>
    <property type="match status" value="1"/>
</dbReference>
<dbReference type="SMART" id="SM00283">
    <property type="entry name" value="MA"/>
    <property type="match status" value="1"/>
</dbReference>
<name>A0A0H3AAC1_NITV4</name>
<feature type="domain" description="PAC" evidence="7">
    <location>
        <begin position="331"/>
        <end position="381"/>
    </location>
</feature>
<dbReference type="AlphaFoldDB" id="A0A0H3AAC1"/>
<dbReference type="Gene3D" id="6.10.340.10">
    <property type="match status" value="1"/>
</dbReference>
<keyword evidence="5" id="KW-0472">Membrane</keyword>
<keyword evidence="5" id="KW-0812">Transmembrane</keyword>
<sequence length="669" mass="71626" precursor="true">MTKCNLSIRCRIHLLALCAVIAVLAVGWLMTHSLGDAREHFRLMARHDINGKIATLAIGRDLNYVSRLTRNVMLGSDIDKDTDRLRKTIDSMRKGFVALRASAVDAAEAALIAEAERSTLAFAESGLAFVERLAAVPDTERHTHYPAYEKEATPLAEASRRTFNRIVESKDAHFETANTAFGDELDSARTTAMWLAGSITLVLAVLALFITRSIVRPLSAVTAYASRVAAGDHTPLMLRNTCGEVAVLVESLERMVHDLRERVAFARGVLTALPQPCLLVDAEGRATWWNQPFAAIAKCATTAPESGLPVRQVVTSSELLALLQRAQDDGMTREDEMTFADGSLQVVTVAPVLGEDRSLRGLLTSCFDLTALRNQQEQLHRHNAHLAEAADAAGKTERELNTTTGSIGEEVEASLTRAVSQQQRTSEVAVAVEEMNASVLEVARSAAAAAGSAEMARNHADRGADVVMQALDAIEGVSDNATRLGEAMDDLGKQAEGIGRIIAVIGDIADQTNLLALNAAIEAARAGDAGRGFAVVADEVRKLAEKTMTATREVEDFIRAIQTSARHSLATAQSTATEVEKTTQLASGAGEALRSIVGMTAETADQVRAIATAAEQQSAASEQIARSTDEIRGSAADNAEGMTRLREELERLRGQATGLGDIIKSMRTA</sequence>
<evidence type="ECO:0000259" key="6">
    <source>
        <dbReference type="PROSITE" id="PS50111"/>
    </source>
</evidence>
<dbReference type="Pfam" id="PF00015">
    <property type="entry name" value="MCPsignal"/>
    <property type="match status" value="1"/>
</dbReference>
<dbReference type="Proteomes" id="UP000009173">
    <property type="component" value="Chromosome"/>
</dbReference>
<dbReference type="SMART" id="SM00304">
    <property type="entry name" value="HAMP"/>
    <property type="match status" value="1"/>
</dbReference>
<evidence type="ECO:0000313" key="10">
    <source>
        <dbReference type="Proteomes" id="UP000009173"/>
    </source>
</evidence>
<keyword evidence="1 3" id="KW-0807">Transducer</keyword>
<accession>A0A0H3AAC1</accession>
<evidence type="ECO:0000256" key="3">
    <source>
        <dbReference type="PROSITE-ProRule" id="PRU00284"/>
    </source>
</evidence>
<proteinExistence type="inferred from homology"/>
<protein>
    <submittedName>
        <fullName evidence="9">Methyl-accepting chemotaxis sensory transducer</fullName>
    </submittedName>
</protein>
<gene>
    <name evidence="9" type="ordered locus">Dvul_2220</name>
</gene>
<dbReference type="InterPro" id="IPR003660">
    <property type="entry name" value="HAMP_dom"/>
</dbReference>
<dbReference type="EMBL" id="CP000527">
    <property type="protein sequence ID" value="ABM29236.1"/>
    <property type="molecule type" value="Genomic_DNA"/>
</dbReference>
<feature type="compositionally biased region" description="Low complexity" evidence="4">
    <location>
        <begin position="617"/>
        <end position="626"/>
    </location>
</feature>
<evidence type="ECO:0000256" key="1">
    <source>
        <dbReference type="ARBA" id="ARBA00023224"/>
    </source>
</evidence>
<feature type="region of interest" description="Disordered" evidence="4">
    <location>
        <begin position="617"/>
        <end position="639"/>
    </location>
</feature>
<organism evidence="9 10">
    <name type="scientific">Nitratidesulfovibrio vulgaris (strain DP4)</name>
    <name type="common">Desulfovibrio vulgaris</name>
    <dbReference type="NCBI Taxonomy" id="391774"/>
    <lineage>
        <taxon>Bacteria</taxon>
        <taxon>Pseudomonadati</taxon>
        <taxon>Thermodesulfobacteriota</taxon>
        <taxon>Desulfovibrionia</taxon>
        <taxon>Desulfovibrionales</taxon>
        <taxon>Desulfovibrionaceae</taxon>
        <taxon>Nitratidesulfovibrio</taxon>
    </lineage>
</organism>
<dbReference type="InterPro" id="IPR004089">
    <property type="entry name" value="MCPsignal_dom"/>
</dbReference>
<dbReference type="KEGG" id="dvl:Dvul_2220"/>
<feature type="transmembrane region" description="Helical" evidence="5">
    <location>
        <begin position="12"/>
        <end position="31"/>
    </location>
</feature>
<dbReference type="HOGENOM" id="CLU_000445_107_27_7"/>